<evidence type="ECO:0000259" key="1">
    <source>
        <dbReference type="Pfam" id="PF02589"/>
    </source>
</evidence>
<dbReference type="InterPro" id="IPR037171">
    <property type="entry name" value="NagB/RpiA_transferase-like"/>
</dbReference>
<accession>A0A3N4NR27</accession>
<dbReference type="PANTHER" id="PTHR43682:SF1">
    <property type="entry name" value="LACTATE UTILIZATION PROTEIN C"/>
    <property type="match status" value="1"/>
</dbReference>
<evidence type="ECO:0000313" key="2">
    <source>
        <dbReference type="EMBL" id="RPD89713.1"/>
    </source>
</evidence>
<dbReference type="OrthoDB" id="9794157at2"/>
<dbReference type="InterPro" id="IPR024185">
    <property type="entry name" value="FTHF_cligase-like_sf"/>
</dbReference>
<dbReference type="KEGG" id="nwx:CGZ65_07575"/>
<dbReference type="AlphaFoldDB" id="A0A3N4NR27"/>
<dbReference type="Gene3D" id="3.40.50.10420">
    <property type="entry name" value="NagB/RpiA/CoA transferase-like"/>
    <property type="match status" value="1"/>
</dbReference>
<dbReference type="PANTHER" id="PTHR43682">
    <property type="entry name" value="LACTATE UTILIZATION PROTEIN C"/>
    <property type="match status" value="1"/>
</dbReference>
<organism evidence="2 3">
    <name type="scientific">Neisseria weixii</name>
    <dbReference type="NCBI Taxonomy" id="1853276"/>
    <lineage>
        <taxon>Bacteria</taxon>
        <taxon>Pseudomonadati</taxon>
        <taxon>Pseudomonadota</taxon>
        <taxon>Betaproteobacteria</taxon>
        <taxon>Neisseriales</taxon>
        <taxon>Neisseriaceae</taxon>
        <taxon>Neisseria</taxon>
    </lineage>
</organism>
<sequence>MNARDNILAKLRKADAYPMIEPNTADYYRQNEMTWESETARLKHWAVTMRAVKTEIYWVTRDNWPQVFRQAAEEKGLKNILLPLQTSDGLKAQAALEASNIQTLSFDRKIEDWKDEFFLQVDAGFSGSKCGIARTGTIMLESSPEQPRSLSLVPPVHFCLFDTSKMYGEFHHAVEGEKLVENGMPTNIILISGPSKTADIQLTLAYGAHGPRDLVVLAILPDHISPADLEETA</sequence>
<keyword evidence="3" id="KW-1185">Reference proteome</keyword>
<gene>
    <name evidence="2" type="ORF">EGK74_02675</name>
</gene>
<dbReference type="Proteomes" id="UP000272412">
    <property type="component" value="Unassembled WGS sequence"/>
</dbReference>
<feature type="domain" description="LUD" evidence="1">
    <location>
        <begin position="44"/>
        <end position="218"/>
    </location>
</feature>
<dbReference type="InterPro" id="IPR003741">
    <property type="entry name" value="LUD_dom"/>
</dbReference>
<protein>
    <submittedName>
        <fullName evidence="2">Lactate utilization protein C</fullName>
    </submittedName>
</protein>
<reference evidence="2 3" key="1">
    <citation type="submission" date="2018-11" db="EMBL/GenBank/DDBJ databases">
        <title>Neisseria weixii sp. nov. isolated from the rectal contents of plateau pika (Ochotona cruzoniae).</title>
        <authorList>
            <person name="Zhang G."/>
        </authorList>
    </citation>
    <scope>NUCLEOTIDE SEQUENCE [LARGE SCALE GENOMIC DNA]</scope>
    <source>
        <strain evidence="2 3">10009</strain>
    </source>
</reference>
<dbReference type="SUPFAM" id="SSF100950">
    <property type="entry name" value="NagB/RpiA/CoA transferase-like"/>
    <property type="match status" value="1"/>
</dbReference>
<comment type="caution">
    <text evidence="2">The sequence shown here is derived from an EMBL/GenBank/DDBJ whole genome shotgun (WGS) entry which is preliminary data.</text>
</comment>
<dbReference type="RefSeq" id="WP_096295405.1">
    <property type="nucleotide sequence ID" value="NZ_CP023429.1"/>
</dbReference>
<dbReference type="EMBL" id="RPFL01000005">
    <property type="protein sequence ID" value="RPD89713.1"/>
    <property type="molecule type" value="Genomic_DNA"/>
</dbReference>
<evidence type="ECO:0000313" key="3">
    <source>
        <dbReference type="Proteomes" id="UP000272412"/>
    </source>
</evidence>
<proteinExistence type="predicted"/>
<name>A0A3N4NR27_9NEIS</name>
<dbReference type="Pfam" id="PF02589">
    <property type="entry name" value="LUD_dom"/>
    <property type="match status" value="1"/>
</dbReference>